<feature type="domain" description="Ribosomal RNA methyltransferase FtsJ" evidence="13">
    <location>
        <begin position="26"/>
        <end position="204"/>
    </location>
</feature>
<evidence type="ECO:0000313" key="14">
    <source>
        <dbReference type="EMBL" id="EKE28945.1"/>
    </source>
</evidence>
<keyword evidence="1 11" id="KW-0698">rRNA processing</keyword>
<dbReference type="InterPro" id="IPR029063">
    <property type="entry name" value="SAM-dependent_MTases_sf"/>
</dbReference>
<dbReference type="InterPro" id="IPR002877">
    <property type="entry name" value="RNA_MeTrfase_FtsJ_dom"/>
</dbReference>
<evidence type="ECO:0000256" key="5">
    <source>
        <dbReference type="ARBA" id="ARBA00037569"/>
    </source>
</evidence>
<evidence type="ECO:0000256" key="12">
    <source>
        <dbReference type="PIRSR" id="PIRSR005461-1"/>
    </source>
</evidence>
<dbReference type="PANTHER" id="PTHR10920">
    <property type="entry name" value="RIBOSOMAL RNA METHYLTRANSFERASE"/>
    <property type="match status" value="1"/>
</dbReference>
<evidence type="ECO:0000259" key="13">
    <source>
        <dbReference type="Pfam" id="PF01728"/>
    </source>
</evidence>
<evidence type="ECO:0000256" key="6">
    <source>
        <dbReference type="ARBA" id="ARBA00038861"/>
    </source>
</evidence>
<dbReference type="SUPFAM" id="SSF53335">
    <property type="entry name" value="S-adenosyl-L-methionine-dependent methyltransferases"/>
    <property type="match status" value="1"/>
</dbReference>
<dbReference type="GO" id="GO:0008650">
    <property type="term" value="F:rRNA (uridine-2'-O-)-methyltransferase activity"/>
    <property type="evidence" value="ECO:0007669"/>
    <property type="project" value="UniProtKB-UniRule"/>
</dbReference>
<evidence type="ECO:0000256" key="7">
    <source>
        <dbReference type="ARBA" id="ARBA00041129"/>
    </source>
</evidence>
<keyword evidence="3 11" id="KW-0808">Transferase</keyword>
<keyword evidence="4 11" id="KW-0949">S-adenosyl-L-methionine</keyword>
<evidence type="ECO:0000256" key="3">
    <source>
        <dbReference type="ARBA" id="ARBA00022679"/>
    </source>
</evidence>
<evidence type="ECO:0000256" key="2">
    <source>
        <dbReference type="ARBA" id="ARBA00022603"/>
    </source>
</evidence>
<feature type="active site" description="Proton acceptor" evidence="11 12">
    <location>
        <position position="161"/>
    </location>
</feature>
<proteinExistence type="inferred from homology"/>
<evidence type="ECO:0000256" key="1">
    <source>
        <dbReference type="ARBA" id="ARBA00022552"/>
    </source>
</evidence>
<comment type="function">
    <text evidence="5 11">Specifically methylates the uridine in position 2552 of 23S rRNA at the 2'-O position of the ribose in the fully assembled 50S ribosomal subunit.</text>
</comment>
<comment type="caution">
    <text evidence="11">Lacks conserved residue(s) required for the propagation of feature annotation.</text>
</comment>
<comment type="subcellular location">
    <subcellularLocation>
        <location evidence="11">Cytoplasm</location>
    </subcellularLocation>
</comment>
<evidence type="ECO:0000256" key="10">
    <source>
        <dbReference type="ARBA" id="ARBA00048970"/>
    </source>
</evidence>
<dbReference type="InterPro" id="IPR050082">
    <property type="entry name" value="RNA_methyltr_RlmE"/>
</dbReference>
<comment type="caution">
    <text evidence="14">The sequence shown here is derived from an EMBL/GenBank/DDBJ whole genome shotgun (WGS) entry which is preliminary data.</text>
</comment>
<comment type="catalytic activity">
    <reaction evidence="10 11">
        <text>uridine(2552) in 23S rRNA + S-adenosyl-L-methionine = 2'-O-methyluridine(2552) in 23S rRNA + S-adenosyl-L-homocysteine + H(+)</text>
        <dbReference type="Rhea" id="RHEA:42720"/>
        <dbReference type="Rhea" id="RHEA-COMP:10202"/>
        <dbReference type="Rhea" id="RHEA-COMP:10203"/>
        <dbReference type="ChEBI" id="CHEBI:15378"/>
        <dbReference type="ChEBI" id="CHEBI:57856"/>
        <dbReference type="ChEBI" id="CHEBI:59789"/>
        <dbReference type="ChEBI" id="CHEBI:65315"/>
        <dbReference type="ChEBI" id="CHEBI:74478"/>
        <dbReference type="EC" id="2.1.1.166"/>
    </reaction>
</comment>
<name>K2GZJ7_9BACT</name>
<comment type="similarity">
    <text evidence="11">Belongs to the class I-like SAM-binding methyltransferase superfamily. RNA methyltransferase RlmE family.</text>
</comment>
<sequence length="206" mass="24620">MSTKKRKPWSFVVQDRYFMEAKRLGYRARSAFKLLEVQEKFNIIKPGFSVLDVWAAPGSFLQVIYKIVWNDAKIVWIDIQKIEPLPYQNLTLIQESIFEYDKLKAIFEEMQLKQFDLITSDIAPSTTGQTWVDQYRSVELNLAIVDFADVFLKKWWSLLLKVFVWEDVNDLIFPIKKKYKDLKRFKPKACRDRSFEEYFVCMNKLT</sequence>
<dbReference type="GO" id="GO:0005737">
    <property type="term" value="C:cytoplasm"/>
    <property type="evidence" value="ECO:0007669"/>
    <property type="project" value="UniProtKB-SubCell"/>
</dbReference>
<dbReference type="InterPro" id="IPR015507">
    <property type="entry name" value="rRNA-MeTfrase_E"/>
</dbReference>
<dbReference type="EMBL" id="AMFJ01000263">
    <property type="protein sequence ID" value="EKE28945.1"/>
    <property type="molecule type" value="Genomic_DNA"/>
</dbReference>
<dbReference type="Pfam" id="PF01728">
    <property type="entry name" value="FtsJ"/>
    <property type="match status" value="1"/>
</dbReference>
<evidence type="ECO:0000256" key="4">
    <source>
        <dbReference type="ARBA" id="ARBA00022691"/>
    </source>
</evidence>
<dbReference type="PANTHER" id="PTHR10920:SF18">
    <property type="entry name" value="RRNA METHYLTRANSFERASE 2, MITOCHONDRIAL"/>
    <property type="match status" value="1"/>
</dbReference>
<reference evidence="14" key="1">
    <citation type="journal article" date="2012" name="Science">
        <title>Fermentation, hydrogen, and sulfur metabolism in multiple uncultivated bacterial phyla.</title>
        <authorList>
            <person name="Wrighton K.C."/>
            <person name="Thomas B.C."/>
            <person name="Sharon I."/>
            <person name="Miller C.S."/>
            <person name="Castelle C.J."/>
            <person name="VerBerkmoes N.C."/>
            <person name="Wilkins M.J."/>
            <person name="Hettich R.L."/>
            <person name="Lipton M.S."/>
            <person name="Williams K.H."/>
            <person name="Long P.E."/>
            <person name="Banfield J.F."/>
        </authorList>
    </citation>
    <scope>NUCLEOTIDE SEQUENCE [LARGE SCALE GENOMIC DNA]</scope>
</reference>
<keyword evidence="2 11" id="KW-0489">Methyltransferase</keyword>
<keyword evidence="11" id="KW-0963">Cytoplasm</keyword>
<gene>
    <name evidence="11" type="primary">rlmE</name>
    <name evidence="11" type="synonym">ftsJ</name>
    <name evidence="11" type="synonym">rrmJ</name>
    <name evidence="14" type="ORF">ACD_2C00263G0011</name>
</gene>
<evidence type="ECO:0000256" key="9">
    <source>
        <dbReference type="ARBA" id="ARBA00042745"/>
    </source>
</evidence>
<dbReference type="AlphaFoldDB" id="K2GZJ7"/>
<dbReference type="EC" id="2.1.1.166" evidence="6 11"/>
<dbReference type="Gene3D" id="3.40.50.150">
    <property type="entry name" value="Vaccinia Virus protein VP39"/>
    <property type="match status" value="1"/>
</dbReference>
<evidence type="ECO:0000256" key="8">
    <source>
        <dbReference type="ARBA" id="ARBA00041995"/>
    </source>
</evidence>
<dbReference type="HAMAP" id="MF_01547">
    <property type="entry name" value="RNA_methyltr_E"/>
    <property type="match status" value="1"/>
</dbReference>
<accession>K2GZJ7</accession>
<dbReference type="PIRSF" id="PIRSF005461">
    <property type="entry name" value="23S_rRNA_mtase"/>
    <property type="match status" value="1"/>
</dbReference>
<protein>
    <recommendedName>
        <fullName evidence="7 11">Ribosomal RNA large subunit methyltransferase E</fullName>
        <ecNumber evidence="6 11">2.1.1.166</ecNumber>
    </recommendedName>
    <alternativeName>
        <fullName evidence="9 11">23S rRNA Um2552 methyltransferase</fullName>
    </alternativeName>
    <alternativeName>
        <fullName evidence="8 11">rRNA (uridine-2'-O-)-methyltransferase</fullName>
    </alternativeName>
</protein>
<organism evidence="14">
    <name type="scientific">uncultured bacterium</name>
    <name type="common">gcode 4</name>
    <dbReference type="NCBI Taxonomy" id="1234023"/>
    <lineage>
        <taxon>Bacteria</taxon>
        <taxon>environmental samples</taxon>
    </lineage>
</organism>
<evidence type="ECO:0000256" key="11">
    <source>
        <dbReference type="HAMAP-Rule" id="MF_01547"/>
    </source>
</evidence>